<reference evidence="7" key="1">
    <citation type="submission" date="2022-07" db="EMBL/GenBank/DDBJ databases">
        <title>Genome Sequence of Agrocybe chaxingu.</title>
        <authorList>
            <person name="Buettner E."/>
        </authorList>
    </citation>
    <scope>NUCLEOTIDE SEQUENCE</scope>
    <source>
        <strain evidence="7">MP-N11</strain>
    </source>
</reference>
<dbReference type="InterPro" id="IPR006094">
    <property type="entry name" value="Oxid_FAD_bind_N"/>
</dbReference>
<gene>
    <name evidence="7" type="ORF">NLJ89_g6437</name>
</gene>
<organism evidence="7 8">
    <name type="scientific">Agrocybe chaxingu</name>
    <dbReference type="NCBI Taxonomy" id="84603"/>
    <lineage>
        <taxon>Eukaryota</taxon>
        <taxon>Fungi</taxon>
        <taxon>Dikarya</taxon>
        <taxon>Basidiomycota</taxon>
        <taxon>Agaricomycotina</taxon>
        <taxon>Agaricomycetes</taxon>
        <taxon>Agaricomycetidae</taxon>
        <taxon>Agaricales</taxon>
        <taxon>Agaricineae</taxon>
        <taxon>Strophariaceae</taxon>
        <taxon>Agrocybe</taxon>
    </lineage>
</organism>
<dbReference type="AlphaFoldDB" id="A0A9W8JYS6"/>
<keyword evidence="5" id="KW-0560">Oxidoreductase</keyword>
<dbReference type="GO" id="GO:0071949">
    <property type="term" value="F:FAD binding"/>
    <property type="evidence" value="ECO:0007669"/>
    <property type="project" value="InterPro"/>
</dbReference>
<dbReference type="GO" id="GO:0016491">
    <property type="term" value="F:oxidoreductase activity"/>
    <property type="evidence" value="ECO:0007669"/>
    <property type="project" value="UniProtKB-KW"/>
</dbReference>
<sequence>MSQTSIPNFQGDIVTPTHPNYPQAIARWAANAERKAKVVAFVKNEQDVVRALKYAKENQLPIAVRGGGHNPTGSSSIVDGLVIDLSRYFSSVRVDAEKKLAYVGGGAVWGTVDEECIKHGLAGVAGTVSHTGVAGLALGGGYGWLTAAYSVVSDNIVQVTLVTAIGEVLTINESENPDLYFAIRGGGGNFGIVTEFVFRVYPQRKTVYTGTEWLSRRTEKESVCLFVAIGHHGEPIFVVMPFYNGSETEGRECFKGMLDAGPFKDASKEMPYENLNTLINPMADHGQGQYMKGVMVKELQLPTITKIHKRLTEMHAESEGAFRMSVLYQLFAHDKVDAIAQETTAFRREKGITNALVLFDWDHDPQNDRTDQARKYVHELCELALEGQPGKTKQGGKIGYSNYDPDAAVTSTVAVDKAKAVFGANYPRLQAIKKLYDPENIFNKWFPIVPS</sequence>
<proteinExistence type="inferred from homology"/>
<dbReference type="OrthoDB" id="415825at2759"/>
<comment type="cofactor">
    <cofactor evidence="1">
        <name>FAD</name>
        <dbReference type="ChEBI" id="CHEBI:57692"/>
    </cofactor>
</comment>
<dbReference type="Proteomes" id="UP001148786">
    <property type="component" value="Unassembled WGS sequence"/>
</dbReference>
<feature type="domain" description="FAD-binding PCMH-type" evidence="6">
    <location>
        <begin position="31"/>
        <end position="203"/>
    </location>
</feature>
<dbReference type="InterPro" id="IPR012951">
    <property type="entry name" value="BBE"/>
</dbReference>
<comment type="caution">
    <text evidence="7">The sequence shown here is derived from an EMBL/GenBank/DDBJ whole genome shotgun (WGS) entry which is preliminary data.</text>
</comment>
<keyword evidence="3" id="KW-0285">Flavoprotein</keyword>
<dbReference type="InterPro" id="IPR016166">
    <property type="entry name" value="FAD-bd_PCMH"/>
</dbReference>
<evidence type="ECO:0000313" key="8">
    <source>
        <dbReference type="Proteomes" id="UP001148786"/>
    </source>
</evidence>
<evidence type="ECO:0000256" key="1">
    <source>
        <dbReference type="ARBA" id="ARBA00001974"/>
    </source>
</evidence>
<dbReference type="InterPro" id="IPR016169">
    <property type="entry name" value="FAD-bd_PCMH_sub2"/>
</dbReference>
<dbReference type="InterPro" id="IPR050416">
    <property type="entry name" value="FAD-linked_Oxidoreductase"/>
</dbReference>
<dbReference type="EMBL" id="JANKHO010000683">
    <property type="protein sequence ID" value="KAJ3507216.1"/>
    <property type="molecule type" value="Genomic_DNA"/>
</dbReference>
<evidence type="ECO:0000256" key="2">
    <source>
        <dbReference type="ARBA" id="ARBA00005466"/>
    </source>
</evidence>
<comment type="similarity">
    <text evidence="2">Belongs to the oxygen-dependent FAD-linked oxidoreductase family.</text>
</comment>
<dbReference type="Gene3D" id="3.40.462.20">
    <property type="match status" value="1"/>
</dbReference>
<evidence type="ECO:0000256" key="4">
    <source>
        <dbReference type="ARBA" id="ARBA00022827"/>
    </source>
</evidence>
<dbReference type="InterPro" id="IPR036318">
    <property type="entry name" value="FAD-bd_PCMH-like_sf"/>
</dbReference>
<evidence type="ECO:0000259" key="6">
    <source>
        <dbReference type="PROSITE" id="PS51387"/>
    </source>
</evidence>
<evidence type="ECO:0000256" key="3">
    <source>
        <dbReference type="ARBA" id="ARBA00022630"/>
    </source>
</evidence>
<accession>A0A9W8JYS6</accession>
<dbReference type="InterPro" id="IPR016167">
    <property type="entry name" value="FAD-bd_PCMH_sub1"/>
</dbReference>
<keyword evidence="4" id="KW-0274">FAD</keyword>
<protein>
    <recommendedName>
        <fullName evidence="6">FAD-binding PCMH-type domain-containing protein</fullName>
    </recommendedName>
</protein>
<dbReference type="Gene3D" id="3.30.465.10">
    <property type="match status" value="1"/>
</dbReference>
<keyword evidence="8" id="KW-1185">Reference proteome</keyword>
<dbReference type="PANTHER" id="PTHR42973:SF39">
    <property type="entry name" value="FAD-BINDING PCMH-TYPE DOMAIN-CONTAINING PROTEIN"/>
    <property type="match status" value="1"/>
</dbReference>
<evidence type="ECO:0000313" key="7">
    <source>
        <dbReference type="EMBL" id="KAJ3507216.1"/>
    </source>
</evidence>
<dbReference type="PROSITE" id="PS51387">
    <property type="entry name" value="FAD_PCMH"/>
    <property type="match status" value="1"/>
</dbReference>
<name>A0A9W8JYS6_9AGAR</name>
<dbReference type="Pfam" id="PF01565">
    <property type="entry name" value="FAD_binding_4"/>
    <property type="match status" value="1"/>
</dbReference>
<dbReference type="PANTHER" id="PTHR42973">
    <property type="entry name" value="BINDING OXIDOREDUCTASE, PUTATIVE (AFU_ORTHOLOGUE AFUA_1G17690)-RELATED"/>
    <property type="match status" value="1"/>
</dbReference>
<dbReference type="Gene3D" id="3.30.43.10">
    <property type="entry name" value="Uridine Diphospho-n-acetylenolpyruvylglucosamine Reductase, domain 2"/>
    <property type="match status" value="1"/>
</dbReference>
<evidence type="ECO:0000256" key="5">
    <source>
        <dbReference type="ARBA" id="ARBA00023002"/>
    </source>
</evidence>
<dbReference type="SUPFAM" id="SSF56176">
    <property type="entry name" value="FAD-binding/transporter-associated domain-like"/>
    <property type="match status" value="1"/>
</dbReference>
<dbReference type="Pfam" id="PF08031">
    <property type="entry name" value="BBE"/>
    <property type="match status" value="1"/>
</dbReference>